<evidence type="ECO:0000313" key="7">
    <source>
        <dbReference type="Proteomes" id="UP000006461"/>
    </source>
</evidence>
<keyword evidence="4" id="KW-0474">Menaquinone biosynthesis</keyword>
<dbReference type="InterPro" id="IPR013342">
    <property type="entry name" value="Mandelate_racemase_C"/>
</dbReference>
<evidence type="ECO:0000256" key="1">
    <source>
        <dbReference type="ARBA" id="ARBA00022723"/>
    </source>
</evidence>
<dbReference type="NCBIfam" id="NF002782">
    <property type="entry name" value="PRK02901.1"/>
    <property type="match status" value="1"/>
</dbReference>
<dbReference type="SFLD" id="SFLDG00180">
    <property type="entry name" value="muconate_cycloisomerase"/>
    <property type="match status" value="1"/>
</dbReference>
<comment type="similarity">
    <text evidence="4">Belongs to the mandelate racemase/muconate lactonizing enzyme family. MenC type 1 subfamily.</text>
</comment>
<keyword evidence="2 4" id="KW-0460">Magnesium</keyword>
<dbReference type="OMA" id="ANAAWDV"/>
<name>I4F3Z5_MODI5</name>
<feature type="binding site" evidence="4">
    <location>
        <position position="193"/>
    </location>
    <ligand>
        <name>Mg(2+)</name>
        <dbReference type="ChEBI" id="CHEBI:18420"/>
    </ligand>
</feature>
<reference evidence="6 7" key="1">
    <citation type="journal article" date="2012" name="J. Bacteriol.">
        <title>Genome Sequence of Radiation-Resistant Modestobacter marinus Strain BC501, a Representative Actinobacterium That Thrives on Calcareous Stone Surfaces.</title>
        <authorList>
            <person name="Normand P."/>
            <person name="Gury J."/>
            <person name="Pujic P."/>
            <person name="Chouaia B."/>
            <person name="Crotti E."/>
            <person name="Brusetti L."/>
            <person name="Daffonchio D."/>
            <person name="Vacherie B."/>
            <person name="Barbe V."/>
            <person name="Medigue C."/>
            <person name="Calteau A."/>
            <person name="Ghodhbane-Gtari F."/>
            <person name="Essoussi I."/>
            <person name="Nouioui I."/>
            <person name="Abbassi-Ghozzi I."/>
            <person name="Gtari M."/>
        </authorList>
    </citation>
    <scope>NUCLEOTIDE SEQUENCE [LARGE SCALE GENOMIC DNA]</scope>
    <source>
        <strain evidence="7">BC 501</strain>
    </source>
</reference>
<comment type="pathway">
    <text evidence="4">Quinol/quinone metabolism; 1,4-dihydroxy-2-naphthoate biosynthesis; 1,4-dihydroxy-2-naphthoate from chorismate: step 4/7.</text>
</comment>
<comment type="function">
    <text evidence="4">Converts 2-succinyl-6-hydroxy-2,4-cyclohexadiene-1-carboxylate (SHCHC) to 2-succinylbenzoate (OSB).</text>
</comment>
<feature type="domain" description="Mandelate racemase/muconate lactonizing enzyme C-terminal" evidence="5">
    <location>
        <begin position="91"/>
        <end position="189"/>
    </location>
</feature>
<feature type="binding site" evidence="4">
    <location>
        <position position="144"/>
    </location>
    <ligand>
        <name>Mg(2+)</name>
        <dbReference type="ChEBI" id="CHEBI:18420"/>
    </ligand>
</feature>
<dbReference type="STRING" id="477641.MODMU_4978"/>
<protein>
    <recommendedName>
        <fullName evidence="4">o-succinylbenzoate synthase</fullName>
        <shortName evidence="4">OSB synthase</shortName>
        <shortName evidence="4">OSBS</shortName>
        <ecNumber evidence="4">4.2.1.113</ecNumber>
    </recommendedName>
    <alternativeName>
        <fullName evidence="4">4-(2'-carboxyphenyl)-4-oxybutyric acid synthase</fullName>
    </alternativeName>
    <alternativeName>
        <fullName evidence="4">o-succinylbenzoic acid synthase</fullName>
    </alternativeName>
</protein>
<dbReference type="AlphaFoldDB" id="I4F3Z5"/>
<dbReference type="PATRIC" id="fig|477641.3.peg.4677"/>
<organism evidence="6 7">
    <name type="scientific">Modestobacter italicus (strain DSM 44449 / CECT 9708 / BC 501)</name>
    <dbReference type="NCBI Taxonomy" id="2732864"/>
    <lineage>
        <taxon>Bacteria</taxon>
        <taxon>Bacillati</taxon>
        <taxon>Actinomycetota</taxon>
        <taxon>Actinomycetes</taxon>
        <taxon>Geodermatophilales</taxon>
        <taxon>Geodermatophilaceae</taxon>
        <taxon>Modestobacter</taxon>
    </lineage>
</organism>
<dbReference type="InterPro" id="IPR036849">
    <property type="entry name" value="Enolase-like_C_sf"/>
</dbReference>
<keyword evidence="3 4" id="KW-0456">Lyase</keyword>
<gene>
    <name evidence="4 6" type="primary">menC</name>
    <name evidence="6" type="ordered locus">MODMU_4978</name>
</gene>
<dbReference type="CDD" id="cd03320">
    <property type="entry name" value="OSBS"/>
    <property type="match status" value="1"/>
</dbReference>
<dbReference type="EC" id="4.2.1.113" evidence="4"/>
<dbReference type="UniPathway" id="UPA00079"/>
<feature type="binding site" evidence="4">
    <location>
        <position position="170"/>
    </location>
    <ligand>
        <name>Mg(2+)</name>
        <dbReference type="ChEBI" id="CHEBI:18420"/>
    </ligand>
</feature>
<dbReference type="OrthoDB" id="3725747at2"/>
<dbReference type="SFLD" id="SFLDF00009">
    <property type="entry name" value="o-succinylbenzoate_synthase"/>
    <property type="match status" value="1"/>
</dbReference>
<dbReference type="EMBL" id="FO203431">
    <property type="protein sequence ID" value="CCH90358.1"/>
    <property type="molecule type" value="Genomic_DNA"/>
</dbReference>
<dbReference type="SFLD" id="SFLDS00001">
    <property type="entry name" value="Enolase"/>
    <property type="match status" value="1"/>
</dbReference>
<comment type="catalytic activity">
    <reaction evidence="4">
        <text>(1R,6R)-6-hydroxy-2-succinyl-cyclohexa-2,4-diene-1-carboxylate = 2-succinylbenzoate + H2O</text>
        <dbReference type="Rhea" id="RHEA:10196"/>
        <dbReference type="ChEBI" id="CHEBI:15377"/>
        <dbReference type="ChEBI" id="CHEBI:18325"/>
        <dbReference type="ChEBI" id="CHEBI:58689"/>
        <dbReference type="EC" id="4.2.1.113"/>
    </reaction>
</comment>
<dbReference type="Gene3D" id="3.20.20.120">
    <property type="entry name" value="Enolase-like C-terminal domain"/>
    <property type="match status" value="1"/>
</dbReference>
<dbReference type="PANTHER" id="PTHR48073">
    <property type="entry name" value="O-SUCCINYLBENZOATE SYNTHASE-RELATED"/>
    <property type="match status" value="1"/>
</dbReference>
<dbReference type="PANTHER" id="PTHR48073:SF2">
    <property type="entry name" value="O-SUCCINYLBENZOATE SYNTHASE"/>
    <property type="match status" value="1"/>
</dbReference>
<accession>I4F3Z5</accession>
<dbReference type="Pfam" id="PF13378">
    <property type="entry name" value="MR_MLE_C"/>
    <property type="match status" value="1"/>
</dbReference>
<evidence type="ECO:0000256" key="2">
    <source>
        <dbReference type="ARBA" id="ARBA00022842"/>
    </source>
</evidence>
<evidence type="ECO:0000259" key="5">
    <source>
        <dbReference type="SMART" id="SM00922"/>
    </source>
</evidence>
<dbReference type="InterPro" id="IPR010196">
    <property type="entry name" value="OSB_synthase_MenC1"/>
</dbReference>
<feature type="active site" description="Proton donor" evidence="4">
    <location>
        <position position="113"/>
    </location>
</feature>
<dbReference type="InterPro" id="IPR029065">
    <property type="entry name" value="Enolase_C-like"/>
</dbReference>
<dbReference type="Proteomes" id="UP000006461">
    <property type="component" value="Chromosome"/>
</dbReference>
<proteinExistence type="inferred from homology"/>
<dbReference type="GO" id="GO:0043748">
    <property type="term" value="F:O-succinylbenzoate synthase activity"/>
    <property type="evidence" value="ECO:0007669"/>
    <property type="project" value="UniProtKB-EC"/>
</dbReference>
<dbReference type="Pfam" id="PF18374">
    <property type="entry name" value="Enolase_like_N"/>
    <property type="match status" value="1"/>
</dbReference>
<dbReference type="UniPathway" id="UPA01057">
    <property type="reaction ID" value="UER00165"/>
</dbReference>
<evidence type="ECO:0000256" key="3">
    <source>
        <dbReference type="ARBA" id="ARBA00023239"/>
    </source>
</evidence>
<dbReference type="GO" id="GO:0000287">
    <property type="term" value="F:magnesium ion binding"/>
    <property type="evidence" value="ECO:0007669"/>
    <property type="project" value="UniProtKB-UniRule"/>
</dbReference>
<comment type="cofactor">
    <cofactor evidence="4">
        <name>a divalent metal cation</name>
        <dbReference type="ChEBI" id="CHEBI:60240"/>
    </cofactor>
</comment>
<feature type="active site" description="Proton acceptor" evidence="4">
    <location>
        <position position="217"/>
    </location>
</feature>
<dbReference type="HOGENOM" id="CLU_057696_0_0_11"/>
<dbReference type="GO" id="GO:0009234">
    <property type="term" value="P:menaquinone biosynthetic process"/>
    <property type="evidence" value="ECO:0007669"/>
    <property type="project" value="UniProtKB-UniRule"/>
</dbReference>
<evidence type="ECO:0000256" key="4">
    <source>
        <dbReference type="HAMAP-Rule" id="MF_00470"/>
    </source>
</evidence>
<keyword evidence="1 4" id="KW-0479">Metal-binding</keyword>
<dbReference type="KEGG" id="mmar:MODMU_4978"/>
<dbReference type="SMART" id="SM00922">
    <property type="entry name" value="MR_MLE"/>
    <property type="match status" value="1"/>
</dbReference>
<dbReference type="eggNOG" id="COG4948">
    <property type="taxonomic scope" value="Bacteria"/>
</dbReference>
<comment type="pathway">
    <text evidence="4">Quinol/quinone metabolism; menaquinone biosynthesis.</text>
</comment>
<dbReference type="SUPFAM" id="SSF51604">
    <property type="entry name" value="Enolase C-terminal domain-like"/>
    <property type="match status" value="1"/>
</dbReference>
<keyword evidence="7" id="KW-1185">Reference proteome</keyword>
<dbReference type="HAMAP" id="MF_00470">
    <property type="entry name" value="MenC_1"/>
    <property type="match status" value="1"/>
</dbReference>
<sequence length="324" mass="34058">MPAAPAADAPGGVPAALEAHVWSVPMRTRFRGIEVRDGVLVHGPAGWGEFSPFWDYDVAESRRWWASAHEAAVLGWPDPVRSSVPVNVTVPAVGPEQAHAIVRASGCRTAKVKVAEPGQSPAEDVARVEAVRDALGPTGAVRVDANAAWDVDTAVVRLRELDRFGLEYAEQPCPTIEDLAALRRRVDVRIAADEVVRRAVDPRRVALAEAADVVVLKVQPLGGVRAALEVAEAHGLPCVVSSALESSVGIAAGVALAAALPELPFACGLGTVALFTGDVTSEPLLPLDGALPVVRPVPDRLAECVADAATERRWRERLAAVLGS</sequence>
<evidence type="ECO:0000313" key="6">
    <source>
        <dbReference type="EMBL" id="CCH90358.1"/>
    </source>
</evidence>